<dbReference type="HOGENOM" id="CLU_2057345_0_0_9"/>
<keyword evidence="2" id="KW-1185">Reference proteome</keyword>
<dbReference type="RefSeq" id="WP_006691901.1">
    <property type="nucleotide sequence ID" value="NZ_JH376797.1"/>
</dbReference>
<dbReference type="OrthoDB" id="1666086at2"/>
<dbReference type="STRING" id="679201.HMPREF9334_00451"/>
<sequence length="126" mass="14388">MKLKWNMNNVVAARGNTYTCIARFDNSRFWLKVNAITSVQNFKGDIRRIAQLVGAKEVEIKYLHMDDEAGTLTEPRENIVLFSDRGGDDYRYFTESIDPVTNRRTIHYLAPEDVFILTSVGAIKAA</sequence>
<gene>
    <name evidence="1" type="ORF">HMPREF9334_00451</name>
</gene>
<dbReference type="EMBL" id="ACZM01000004">
    <property type="protein sequence ID" value="EHG21748.1"/>
    <property type="molecule type" value="Genomic_DNA"/>
</dbReference>
<dbReference type="PATRIC" id="fig|679201.3.peg.455"/>
<organism evidence="1 2">
    <name type="scientific">Selenomonas infelix ATCC 43532</name>
    <dbReference type="NCBI Taxonomy" id="679201"/>
    <lineage>
        <taxon>Bacteria</taxon>
        <taxon>Bacillati</taxon>
        <taxon>Bacillota</taxon>
        <taxon>Negativicutes</taxon>
        <taxon>Selenomonadales</taxon>
        <taxon>Selenomonadaceae</taxon>
        <taxon>Selenomonas</taxon>
    </lineage>
</organism>
<reference evidence="1 2" key="1">
    <citation type="submission" date="2011-08" db="EMBL/GenBank/DDBJ databases">
        <title>The Genome Sequence of Selenomonas infelix ATCC 43532.</title>
        <authorList>
            <consortium name="The Broad Institute Genome Sequencing Platform"/>
            <person name="Earl A."/>
            <person name="Ward D."/>
            <person name="Feldgarden M."/>
            <person name="Gevers D."/>
            <person name="Izard J."/>
            <person name="Blanton J.M."/>
            <person name="Baranova O.V."/>
            <person name="Dewhirst F.E."/>
            <person name="Young S.K."/>
            <person name="Zeng Q."/>
            <person name="Gargeya S."/>
            <person name="Fitzgerald M."/>
            <person name="Haas B."/>
            <person name="Abouelleil A."/>
            <person name="Alvarado L."/>
            <person name="Arachchi H.M."/>
            <person name="Berlin A."/>
            <person name="Brown A."/>
            <person name="Chapman S.B."/>
            <person name="Chen Z."/>
            <person name="Dunbar C."/>
            <person name="Freedman E."/>
            <person name="Gearin G."/>
            <person name="Gellesch M."/>
            <person name="Goldberg J."/>
            <person name="Griggs A."/>
            <person name="Gujja S."/>
            <person name="Heiman D."/>
            <person name="Howarth C."/>
            <person name="Larson L."/>
            <person name="Lui A."/>
            <person name="MacDonald P.J.P."/>
            <person name="Montmayeur A."/>
            <person name="Murphy C."/>
            <person name="Neiman D."/>
            <person name="Pearson M."/>
            <person name="Priest M."/>
            <person name="Roberts A."/>
            <person name="Saif S."/>
            <person name="Shea T."/>
            <person name="Shenoy N."/>
            <person name="Sisk P."/>
            <person name="Stolte C."/>
            <person name="Sykes S."/>
            <person name="Wortman J."/>
            <person name="Nusbaum C."/>
            <person name="Birren B."/>
        </authorList>
    </citation>
    <scope>NUCLEOTIDE SEQUENCE [LARGE SCALE GENOMIC DNA]</scope>
    <source>
        <strain evidence="1 2">ATCC 43532</strain>
    </source>
</reference>
<evidence type="ECO:0000313" key="2">
    <source>
        <dbReference type="Proteomes" id="UP000004129"/>
    </source>
</evidence>
<dbReference type="Proteomes" id="UP000004129">
    <property type="component" value="Unassembled WGS sequence"/>
</dbReference>
<evidence type="ECO:0000313" key="1">
    <source>
        <dbReference type="EMBL" id="EHG21748.1"/>
    </source>
</evidence>
<accession>G5GMH0</accession>
<dbReference type="AlphaFoldDB" id="G5GMH0"/>
<protein>
    <submittedName>
        <fullName evidence="1">Uncharacterized protein</fullName>
    </submittedName>
</protein>
<name>G5GMH0_9FIRM</name>
<comment type="caution">
    <text evidence="1">The sequence shown here is derived from an EMBL/GenBank/DDBJ whole genome shotgun (WGS) entry which is preliminary data.</text>
</comment>
<proteinExistence type="predicted"/>